<dbReference type="InterPro" id="IPR017900">
    <property type="entry name" value="4Fe4S_Fe_S_CS"/>
</dbReference>
<dbReference type="RefSeq" id="WP_419189143.1">
    <property type="nucleotide sequence ID" value="NZ_CP036526.1"/>
</dbReference>
<evidence type="ECO:0000313" key="6">
    <source>
        <dbReference type="EMBL" id="QDT11968.1"/>
    </source>
</evidence>
<dbReference type="AlphaFoldDB" id="A0A517NXV9"/>
<dbReference type="SUPFAM" id="SSF54862">
    <property type="entry name" value="4Fe-4S ferredoxins"/>
    <property type="match status" value="1"/>
</dbReference>
<evidence type="ECO:0000313" key="7">
    <source>
        <dbReference type="Proteomes" id="UP000319817"/>
    </source>
</evidence>
<keyword evidence="2" id="KW-0408">Iron</keyword>
<feature type="domain" description="4Fe-4S ferredoxin-type" evidence="5">
    <location>
        <begin position="234"/>
        <end position="265"/>
    </location>
</feature>
<dbReference type="PROSITE" id="PS51379">
    <property type="entry name" value="4FE4S_FER_2"/>
    <property type="match status" value="2"/>
</dbReference>
<evidence type="ECO:0000256" key="3">
    <source>
        <dbReference type="ARBA" id="ARBA00023014"/>
    </source>
</evidence>
<feature type="region of interest" description="Disordered" evidence="4">
    <location>
        <begin position="80"/>
        <end position="101"/>
    </location>
</feature>
<dbReference type="PROSITE" id="PS00198">
    <property type="entry name" value="4FE4S_FER_1"/>
    <property type="match status" value="2"/>
</dbReference>
<proteinExistence type="predicted"/>
<evidence type="ECO:0000256" key="1">
    <source>
        <dbReference type="ARBA" id="ARBA00022723"/>
    </source>
</evidence>
<dbReference type="GO" id="GO:0051536">
    <property type="term" value="F:iron-sulfur cluster binding"/>
    <property type="evidence" value="ECO:0007669"/>
    <property type="project" value="UniProtKB-KW"/>
</dbReference>
<dbReference type="InterPro" id="IPR017896">
    <property type="entry name" value="4Fe4S_Fe-S-bd"/>
</dbReference>
<evidence type="ECO:0000256" key="4">
    <source>
        <dbReference type="SAM" id="MobiDB-lite"/>
    </source>
</evidence>
<keyword evidence="7" id="KW-1185">Reference proteome</keyword>
<accession>A0A517NXV9</accession>
<evidence type="ECO:0000259" key="5">
    <source>
        <dbReference type="PROSITE" id="PS51379"/>
    </source>
</evidence>
<sequence>MTQSRESRKGTDGSKVDNATVVHKVFSAALRWPISAFVFLFKPAPPSKSRRALLQGRLWKLIPPSRFPRLVTRLPDFQADEFQSGQPPTKPPRSIGGINIDPVAPTNLTGKPFARSIPVHRPPGAIDESQFLAGCTQCGDCMTACPYDAIVKAPNRLGSVVGTPVIEADTNACMMCEDFPCIVSCEPGVLVASIPPIMGTAKVTEHLCLAHHHTTCTVCSERCPVKGVIAVTDGKPTIDQDTCTGCGVCRFVCPAPENAILLMPAFSRPGLPSE</sequence>
<organism evidence="6 7">
    <name type="scientific">Stieleria marina</name>
    <dbReference type="NCBI Taxonomy" id="1930275"/>
    <lineage>
        <taxon>Bacteria</taxon>
        <taxon>Pseudomonadati</taxon>
        <taxon>Planctomycetota</taxon>
        <taxon>Planctomycetia</taxon>
        <taxon>Pirellulales</taxon>
        <taxon>Pirellulaceae</taxon>
        <taxon>Stieleria</taxon>
    </lineage>
</organism>
<keyword evidence="1" id="KW-0479">Metal-binding</keyword>
<reference evidence="6 7" key="1">
    <citation type="submission" date="2019-02" db="EMBL/GenBank/DDBJ databases">
        <title>Deep-cultivation of Planctomycetes and their phenomic and genomic characterization uncovers novel biology.</title>
        <authorList>
            <person name="Wiegand S."/>
            <person name="Jogler M."/>
            <person name="Boedeker C."/>
            <person name="Pinto D."/>
            <person name="Vollmers J."/>
            <person name="Rivas-Marin E."/>
            <person name="Kohn T."/>
            <person name="Peeters S.H."/>
            <person name="Heuer A."/>
            <person name="Rast P."/>
            <person name="Oberbeckmann S."/>
            <person name="Bunk B."/>
            <person name="Jeske O."/>
            <person name="Meyerdierks A."/>
            <person name="Storesund J.E."/>
            <person name="Kallscheuer N."/>
            <person name="Luecker S."/>
            <person name="Lage O.M."/>
            <person name="Pohl T."/>
            <person name="Merkel B.J."/>
            <person name="Hornburger P."/>
            <person name="Mueller R.-W."/>
            <person name="Bruemmer F."/>
            <person name="Labrenz M."/>
            <person name="Spormann A.M."/>
            <person name="Op den Camp H."/>
            <person name="Overmann J."/>
            <person name="Amann R."/>
            <person name="Jetten M.S.M."/>
            <person name="Mascher T."/>
            <person name="Medema M.H."/>
            <person name="Devos D.P."/>
            <person name="Kaster A.-K."/>
            <person name="Ovreas L."/>
            <person name="Rohde M."/>
            <person name="Galperin M.Y."/>
            <person name="Jogler C."/>
        </authorList>
    </citation>
    <scope>NUCLEOTIDE SEQUENCE [LARGE SCALE GENOMIC DNA]</scope>
    <source>
        <strain evidence="6 7">K23_9</strain>
    </source>
</reference>
<dbReference type="EMBL" id="CP036526">
    <property type="protein sequence ID" value="QDT11968.1"/>
    <property type="molecule type" value="Genomic_DNA"/>
</dbReference>
<dbReference type="Gene3D" id="3.30.70.20">
    <property type="match status" value="2"/>
</dbReference>
<name>A0A517NXV9_9BACT</name>
<evidence type="ECO:0000256" key="2">
    <source>
        <dbReference type="ARBA" id="ARBA00023004"/>
    </source>
</evidence>
<feature type="domain" description="4Fe-4S ferredoxin-type" evidence="5">
    <location>
        <begin position="122"/>
        <end position="155"/>
    </location>
</feature>
<protein>
    <submittedName>
        <fullName evidence="6">Quinol dehydrogenase periplasmic component</fullName>
    </submittedName>
</protein>
<dbReference type="Pfam" id="PF12797">
    <property type="entry name" value="Fer4_2"/>
    <property type="match status" value="1"/>
</dbReference>
<dbReference type="GO" id="GO:0046872">
    <property type="term" value="F:metal ion binding"/>
    <property type="evidence" value="ECO:0007669"/>
    <property type="project" value="UniProtKB-KW"/>
</dbReference>
<gene>
    <name evidence="6" type="ORF">K239x_39700</name>
</gene>
<dbReference type="Proteomes" id="UP000319817">
    <property type="component" value="Chromosome"/>
</dbReference>
<keyword evidence="3" id="KW-0411">Iron-sulfur</keyword>
<dbReference type="CDD" id="cd16373">
    <property type="entry name" value="DMSOR_beta_like"/>
    <property type="match status" value="1"/>
</dbReference>